<dbReference type="GO" id="GO:0032050">
    <property type="term" value="F:clathrin heavy chain binding"/>
    <property type="evidence" value="ECO:0007669"/>
    <property type="project" value="TreeGrafter"/>
</dbReference>
<dbReference type="Gene3D" id="1.20.58.150">
    <property type="entry name" value="ANTH domain"/>
    <property type="match status" value="1"/>
</dbReference>
<dbReference type="FunFam" id="1.25.40.90:FF:000019">
    <property type="entry name" value="Clathrin coat assembly protein"/>
    <property type="match status" value="1"/>
</dbReference>
<evidence type="ECO:0000256" key="1">
    <source>
        <dbReference type="ARBA" id="ARBA00004132"/>
    </source>
</evidence>
<dbReference type="PROSITE" id="PS50942">
    <property type="entry name" value="ENTH"/>
    <property type="match status" value="1"/>
</dbReference>
<dbReference type="GO" id="GO:0005794">
    <property type="term" value="C:Golgi apparatus"/>
    <property type="evidence" value="ECO:0007669"/>
    <property type="project" value="UniProtKB-SubCell"/>
</dbReference>
<feature type="compositionally biased region" description="Polar residues" evidence="9">
    <location>
        <begin position="343"/>
        <end position="352"/>
    </location>
</feature>
<comment type="subcellular location">
    <subcellularLocation>
        <location evidence="1">Cytoplasmic vesicle</location>
        <location evidence="1">Clathrin-coated vesicle</location>
    </subcellularLocation>
    <subcellularLocation>
        <location evidence="2">Golgi apparatus</location>
    </subcellularLocation>
    <subcellularLocation>
        <location evidence="3">Membrane</location>
        <location evidence="3">Clathrin-coated pit</location>
    </subcellularLocation>
</comment>
<dbReference type="AlphaFoldDB" id="A0A2P6S1Y6"/>
<dbReference type="Pfam" id="PF07651">
    <property type="entry name" value="ANTH"/>
    <property type="match status" value="1"/>
</dbReference>
<evidence type="ECO:0000256" key="7">
    <source>
        <dbReference type="ARBA" id="ARBA00023176"/>
    </source>
</evidence>
<keyword evidence="7" id="KW-0168">Coated pit</keyword>
<dbReference type="Gene3D" id="1.25.40.90">
    <property type="match status" value="1"/>
</dbReference>
<gene>
    <name evidence="11" type="ORF">RchiOBHm_Chr2g0158041</name>
</gene>
<dbReference type="Gramene" id="PRQ52675">
    <property type="protein sequence ID" value="PRQ52675"/>
    <property type="gene ID" value="RchiOBHm_Chr2g0158041"/>
</dbReference>
<comment type="caution">
    <text evidence="11">The sequence shown here is derived from an EMBL/GenBank/DDBJ whole genome shotgun (WGS) entry which is preliminary data.</text>
</comment>
<dbReference type="FunFam" id="1.20.58.150:FF:000005">
    <property type="entry name" value="putative clathrin assembly protein At2g25430"/>
    <property type="match status" value="1"/>
</dbReference>
<dbReference type="SUPFAM" id="SSF48464">
    <property type="entry name" value="ENTH/VHS domain"/>
    <property type="match status" value="1"/>
</dbReference>
<dbReference type="GO" id="GO:0005545">
    <property type="term" value="F:1-phosphatidylinositol binding"/>
    <property type="evidence" value="ECO:0007669"/>
    <property type="project" value="InterPro"/>
</dbReference>
<dbReference type="EMBL" id="PDCK01000040">
    <property type="protein sequence ID" value="PRQ52675.1"/>
    <property type="molecule type" value="Genomic_DNA"/>
</dbReference>
<evidence type="ECO:0000256" key="5">
    <source>
        <dbReference type="ARBA" id="ARBA00023034"/>
    </source>
</evidence>
<evidence type="ECO:0000256" key="3">
    <source>
        <dbReference type="ARBA" id="ARBA00004600"/>
    </source>
</evidence>
<dbReference type="InterPro" id="IPR011417">
    <property type="entry name" value="ANTH_dom"/>
</dbReference>
<dbReference type="Proteomes" id="UP000238479">
    <property type="component" value="Chromosome 2"/>
</dbReference>
<dbReference type="CDD" id="cd16987">
    <property type="entry name" value="ANTH_N_AP180_plant"/>
    <property type="match status" value="1"/>
</dbReference>
<feature type="domain" description="ENTH" evidence="10">
    <location>
        <begin position="24"/>
        <end position="160"/>
    </location>
</feature>
<keyword evidence="8" id="KW-0968">Cytoplasmic vesicle</keyword>
<dbReference type="InterPro" id="IPR045192">
    <property type="entry name" value="AP180-like"/>
</dbReference>
<proteinExistence type="predicted"/>
<dbReference type="GO" id="GO:0005905">
    <property type="term" value="C:clathrin-coated pit"/>
    <property type="evidence" value="ECO:0007669"/>
    <property type="project" value="UniProtKB-SubCell"/>
</dbReference>
<dbReference type="GO" id="GO:0030136">
    <property type="term" value="C:clathrin-coated vesicle"/>
    <property type="evidence" value="ECO:0007669"/>
    <property type="project" value="UniProtKB-SubCell"/>
</dbReference>
<evidence type="ECO:0000256" key="2">
    <source>
        <dbReference type="ARBA" id="ARBA00004555"/>
    </source>
</evidence>
<keyword evidence="6" id="KW-0472">Membrane</keyword>
<evidence type="ECO:0000256" key="6">
    <source>
        <dbReference type="ARBA" id="ARBA00023136"/>
    </source>
</evidence>
<evidence type="ECO:0000313" key="12">
    <source>
        <dbReference type="Proteomes" id="UP000238479"/>
    </source>
</evidence>
<dbReference type="InterPro" id="IPR048050">
    <property type="entry name" value="ANTH_N_plant"/>
</dbReference>
<dbReference type="STRING" id="74649.A0A2P6S1Y6"/>
<keyword evidence="4" id="KW-0254">Endocytosis</keyword>
<dbReference type="GO" id="GO:0006900">
    <property type="term" value="P:vesicle budding from membrane"/>
    <property type="evidence" value="ECO:0007669"/>
    <property type="project" value="TreeGrafter"/>
</dbReference>
<feature type="region of interest" description="Disordered" evidence="9">
    <location>
        <begin position="322"/>
        <end position="363"/>
    </location>
</feature>
<protein>
    <submittedName>
        <fullName evidence="11">Putative ANTH domain-containing protein</fullName>
    </submittedName>
</protein>
<evidence type="ECO:0000259" key="10">
    <source>
        <dbReference type="PROSITE" id="PS50942"/>
    </source>
</evidence>
<dbReference type="SUPFAM" id="SSF89009">
    <property type="entry name" value="GAT-like domain"/>
    <property type="match status" value="1"/>
</dbReference>
<dbReference type="InterPro" id="IPR008942">
    <property type="entry name" value="ENTH_VHS"/>
</dbReference>
<organism evidence="11 12">
    <name type="scientific">Rosa chinensis</name>
    <name type="common">China rose</name>
    <dbReference type="NCBI Taxonomy" id="74649"/>
    <lineage>
        <taxon>Eukaryota</taxon>
        <taxon>Viridiplantae</taxon>
        <taxon>Streptophyta</taxon>
        <taxon>Embryophyta</taxon>
        <taxon>Tracheophyta</taxon>
        <taxon>Spermatophyta</taxon>
        <taxon>Magnoliopsida</taxon>
        <taxon>eudicotyledons</taxon>
        <taxon>Gunneridae</taxon>
        <taxon>Pentapetalae</taxon>
        <taxon>rosids</taxon>
        <taxon>fabids</taxon>
        <taxon>Rosales</taxon>
        <taxon>Rosaceae</taxon>
        <taxon>Rosoideae</taxon>
        <taxon>Rosoideae incertae sedis</taxon>
        <taxon>Rosa</taxon>
    </lineage>
</organism>
<dbReference type="OrthoDB" id="44015at2759"/>
<sequence length="902" mass="98828">MPSKLKKAIGAVKDQTSISLAKVSNTSNLASLEVTILKATSHDVVPIDDKYVREILSLISASKSNAATCAQAIAKRIGKTRNWIVAIKSLMLVLRIFQDGDPYFPIEVLHATKRGAKILNLSNFRDDSTSCPWDYTAFVRNFALYLEERLDCFLTGKLQRRFTYQRDQDCIIINNTRNRRRGNNNEPVVRDMKPVMLLDRIQFWQKLLDRAIPLIPSGAAKTNRLILISLYAIVQETYDLYRDISDGLALLLDSFFHLQYHSCLSAFHACVKASKQFEELSTFYGTCKALGVGRTSEYPSVQKISEELIETLQEFVKDQASFPGRSPPQYMNQNVKDKGAASSPDQFESANSEPFEGASERGSAFGSACTSLSDLMSVGGIENGASPSWSAEQDFLTSDEQLSEKTLSPFQSPLPEFMVGSNDKSSSQSLPQIDLFEVFPPQQTDQVQQANQEGEKPAWELVLFESANQIGAMETSSIASPPPNLFTSPSPNLSPNLLESSSSPDLDYFFQNSLTSNALHQNNPFLQDSVQVEGFAIPTSNETISNAGLENLDYLFSFPSTSQPLAPPTFGVRSSNGSTMAPTFVPDSSEQSTMLPTFSSHNSNGNTMAPTFLANNPKQGTMSPTFSAQNSNGRNVAPTYLAQSTKQSTMSPRFSSQNSNERAVALTFFTADTIDSTVVPTNPNETEIGPTFSAQSGEGSSMSPPLCAQNTNNSITAPTFQSDFPRDRTLALPSCAENLKETEIAPSFSAQSPEGSSFSPSFCAQNTNNSITAPTFHAEFPKDKTLALSIYAENSRESRLSQTFGELTPNNGSIVAPTFSSEEPNEFMAVPTFSAKSSTNGNDTPRFGSPFAIQIDDPFGPFFGLTSTRETICNGTVNQETVLHQQRQWLEQQNKIIAKHLT</sequence>
<dbReference type="OMA" id="QVHNSND"/>
<name>A0A2P6S1Y6_ROSCH</name>
<dbReference type="InterPro" id="IPR014712">
    <property type="entry name" value="ANTH_dom_sf"/>
</dbReference>
<dbReference type="PANTHER" id="PTHR22951:SF75">
    <property type="entry name" value="CLATHRIN COAT ASSEMBLY PROTEIN AP180"/>
    <property type="match status" value="1"/>
</dbReference>
<dbReference type="GO" id="GO:0048268">
    <property type="term" value="P:clathrin coat assembly"/>
    <property type="evidence" value="ECO:0007669"/>
    <property type="project" value="InterPro"/>
</dbReference>
<dbReference type="GO" id="GO:0000149">
    <property type="term" value="F:SNARE binding"/>
    <property type="evidence" value="ECO:0007669"/>
    <property type="project" value="TreeGrafter"/>
</dbReference>
<dbReference type="InterPro" id="IPR013809">
    <property type="entry name" value="ENTH"/>
</dbReference>
<dbReference type="GO" id="GO:0005546">
    <property type="term" value="F:phosphatidylinositol-4,5-bisphosphate binding"/>
    <property type="evidence" value="ECO:0007669"/>
    <property type="project" value="TreeGrafter"/>
</dbReference>
<keyword evidence="5" id="KW-0333">Golgi apparatus</keyword>
<keyword evidence="12" id="KW-1185">Reference proteome</keyword>
<dbReference type="GO" id="GO:0072583">
    <property type="term" value="P:clathrin-dependent endocytosis"/>
    <property type="evidence" value="ECO:0007669"/>
    <property type="project" value="InterPro"/>
</dbReference>
<accession>A0A2P6S1Y6</accession>
<evidence type="ECO:0000256" key="8">
    <source>
        <dbReference type="ARBA" id="ARBA00023329"/>
    </source>
</evidence>
<dbReference type="SMART" id="SM00273">
    <property type="entry name" value="ENTH"/>
    <property type="match status" value="1"/>
</dbReference>
<evidence type="ECO:0000313" key="11">
    <source>
        <dbReference type="EMBL" id="PRQ52675.1"/>
    </source>
</evidence>
<evidence type="ECO:0000256" key="9">
    <source>
        <dbReference type="SAM" id="MobiDB-lite"/>
    </source>
</evidence>
<evidence type="ECO:0000256" key="4">
    <source>
        <dbReference type="ARBA" id="ARBA00022583"/>
    </source>
</evidence>
<reference evidence="11 12" key="1">
    <citation type="journal article" date="2018" name="Nat. Genet.">
        <title>The Rosa genome provides new insights in the design of modern roses.</title>
        <authorList>
            <person name="Bendahmane M."/>
        </authorList>
    </citation>
    <scope>NUCLEOTIDE SEQUENCE [LARGE SCALE GENOMIC DNA]</scope>
    <source>
        <strain evidence="12">cv. Old Blush</strain>
    </source>
</reference>
<dbReference type="PANTHER" id="PTHR22951">
    <property type="entry name" value="CLATHRIN ASSEMBLY PROTEIN"/>
    <property type="match status" value="1"/>
</dbReference>